<dbReference type="SMART" id="SM00487">
    <property type="entry name" value="DEXDc"/>
    <property type="match status" value="1"/>
</dbReference>
<keyword evidence="2 5" id="KW-0378">Hydrolase</keyword>
<comment type="function">
    <text evidence="5">RNA helicase.</text>
</comment>
<keyword evidence="10" id="KW-1185">Reference proteome</keyword>
<dbReference type="SUPFAM" id="SSF52540">
    <property type="entry name" value="P-loop containing nucleoside triphosphate hydrolases"/>
    <property type="match status" value="1"/>
</dbReference>
<dbReference type="Pfam" id="PF00270">
    <property type="entry name" value="DEAD"/>
    <property type="match status" value="1"/>
</dbReference>
<keyword evidence="3 5" id="KW-0067">ATP-binding</keyword>
<comment type="similarity">
    <text evidence="5">Belongs to the DEAD box helicase family.</text>
</comment>
<keyword evidence="1 5" id="KW-0547">Nucleotide-binding</keyword>
<comment type="catalytic activity">
    <reaction evidence="5">
        <text>ATP + H2O = ADP + phosphate + H(+)</text>
        <dbReference type="Rhea" id="RHEA:13065"/>
        <dbReference type="ChEBI" id="CHEBI:15377"/>
        <dbReference type="ChEBI" id="CHEBI:15378"/>
        <dbReference type="ChEBI" id="CHEBI:30616"/>
        <dbReference type="ChEBI" id="CHEBI:43474"/>
        <dbReference type="ChEBI" id="CHEBI:456216"/>
        <dbReference type="EC" id="3.6.4.13"/>
    </reaction>
</comment>
<evidence type="ECO:0000259" key="7">
    <source>
        <dbReference type="PROSITE" id="PS51192"/>
    </source>
</evidence>
<feature type="domain" description="Helicase C-terminal" evidence="8">
    <location>
        <begin position="459"/>
        <end position="628"/>
    </location>
</feature>
<organism evidence="9 10">
    <name type="scientific">Fistulifera solaris</name>
    <name type="common">Oleaginous diatom</name>
    <dbReference type="NCBI Taxonomy" id="1519565"/>
    <lineage>
        <taxon>Eukaryota</taxon>
        <taxon>Sar</taxon>
        <taxon>Stramenopiles</taxon>
        <taxon>Ochrophyta</taxon>
        <taxon>Bacillariophyta</taxon>
        <taxon>Bacillariophyceae</taxon>
        <taxon>Bacillariophycidae</taxon>
        <taxon>Naviculales</taxon>
        <taxon>Naviculaceae</taxon>
        <taxon>Fistulifera</taxon>
    </lineage>
</organism>
<feature type="signal peptide" evidence="6">
    <location>
        <begin position="1"/>
        <end position="25"/>
    </location>
</feature>
<feature type="domain" description="Helicase ATP-binding" evidence="7">
    <location>
        <begin position="200"/>
        <end position="408"/>
    </location>
</feature>
<dbReference type="InterPro" id="IPR011545">
    <property type="entry name" value="DEAD/DEAH_box_helicase_dom"/>
</dbReference>
<reference evidence="9 10" key="1">
    <citation type="journal article" date="2015" name="Plant Cell">
        <title>Oil accumulation by the oleaginous diatom Fistulifera solaris as revealed by the genome and transcriptome.</title>
        <authorList>
            <person name="Tanaka T."/>
            <person name="Maeda Y."/>
            <person name="Veluchamy A."/>
            <person name="Tanaka M."/>
            <person name="Abida H."/>
            <person name="Marechal E."/>
            <person name="Bowler C."/>
            <person name="Muto M."/>
            <person name="Sunaga Y."/>
            <person name="Tanaka M."/>
            <person name="Yoshino T."/>
            <person name="Taniguchi T."/>
            <person name="Fukuda Y."/>
            <person name="Nemoto M."/>
            <person name="Matsumoto M."/>
            <person name="Wong P.S."/>
            <person name="Aburatani S."/>
            <person name="Fujibuchi W."/>
        </authorList>
    </citation>
    <scope>NUCLEOTIDE SEQUENCE [LARGE SCALE GENOMIC DNA]</scope>
    <source>
        <strain evidence="9 10">JPCC DA0580</strain>
    </source>
</reference>
<dbReference type="GO" id="GO:0003723">
    <property type="term" value="F:RNA binding"/>
    <property type="evidence" value="ECO:0007669"/>
    <property type="project" value="UniProtKB-UniRule"/>
</dbReference>
<dbReference type="PROSITE" id="PS51194">
    <property type="entry name" value="HELICASE_CTER"/>
    <property type="match status" value="1"/>
</dbReference>
<dbReference type="InterPro" id="IPR001650">
    <property type="entry name" value="Helicase_C-like"/>
</dbReference>
<keyword evidence="5" id="KW-0347">Helicase</keyword>
<evidence type="ECO:0000256" key="6">
    <source>
        <dbReference type="SAM" id="SignalP"/>
    </source>
</evidence>
<evidence type="ECO:0000313" key="10">
    <source>
        <dbReference type="Proteomes" id="UP000198406"/>
    </source>
</evidence>
<comment type="domain">
    <text evidence="5">The Q motif is unique to and characteristic of the DEAD box family of RNA helicases and controls ATP binding and hydrolysis.</text>
</comment>
<evidence type="ECO:0000259" key="8">
    <source>
        <dbReference type="PROSITE" id="PS51194"/>
    </source>
</evidence>
<gene>
    <name evidence="9" type="ORF">FisN_1Hh280</name>
</gene>
<dbReference type="InParanoid" id="A0A1Z5JEC7"/>
<keyword evidence="4 5" id="KW-0694">RNA-binding</keyword>
<evidence type="ECO:0000256" key="3">
    <source>
        <dbReference type="ARBA" id="ARBA00022840"/>
    </source>
</evidence>
<evidence type="ECO:0000256" key="2">
    <source>
        <dbReference type="ARBA" id="ARBA00022801"/>
    </source>
</evidence>
<sequence length="628" mass="68220">MMQKYYMKRRLRVLFTLCLARDLMAFSPALPLSGRPLTFLSSSKSDPLAQDALEKTASHLEKLKRQRQAPKIDENGPYDPLSVEREKLYRQYLLQAANSLKVELKTRKLPRNGRKPDLAMRLAADDLRKIYGESVKGEDDEDVPLKQLVADDDILNEMPETKVVVERLINFAGLKLSTVAGDALGRAKFFKPSPIQAAAIPQLVRGESCILHAETGSGKTLAFLLPLTEYLWTQGQDRDSFAVVMAPTRELASQIAGIAAVLAPPGTVRFISRPTDLMADGAKERGVPIDVDELGTKPRLFIGSAKTIMHSLYGDGKMPAPPTRKPEAMEFLKNVRCIVMDEVDRMLAVQKSRAEKQYKKIHEKPAAVVCAAVTRLTLGRVQIVAASATVGRPLRRELARVLGLPPQECPPVICAGDGTGDAGQDAATTRAVTIPDSVTNYVVPTAGSSPGQVLTAAYQVIQSLTAVKSNARILLVLSKGFGMNTQNSIGALKHFGCQPEPQNLLDTLEADGTDHMIELYREVSGADGVGQSRRQDDKSASSGYVLVTGEDTVRGLHLDGLDYVLVLGRPNGPDEYTHIAGRTGRAGTPGKVFSIMSESDSASLVSWSRMLGVEFHTISNAQIKSIDP</sequence>
<dbReference type="InterPro" id="IPR014001">
    <property type="entry name" value="Helicase_ATP-bd"/>
</dbReference>
<protein>
    <recommendedName>
        <fullName evidence="5">ATP-dependent RNA helicase</fullName>
        <ecNumber evidence="5">3.6.4.13</ecNumber>
    </recommendedName>
</protein>
<accession>A0A1Z5JEC7</accession>
<feature type="chain" id="PRO_5012961459" description="ATP-dependent RNA helicase" evidence="6">
    <location>
        <begin position="26"/>
        <end position="628"/>
    </location>
</feature>
<dbReference type="GO" id="GO:0005524">
    <property type="term" value="F:ATP binding"/>
    <property type="evidence" value="ECO:0007669"/>
    <property type="project" value="UniProtKB-UniRule"/>
</dbReference>
<evidence type="ECO:0000313" key="9">
    <source>
        <dbReference type="EMBL" id="GAX12347.1"/>
    </source>
</evidence>
<dbReference type="EMBL" id="BDSP01000050">
    <property type="protein sequence ID" value="GAX12347.1"/>
    <property type="molecule type" value="Genomic_DNA"/>
</dbReference>
<dbReference type="InterPro" id="IPR027417">
    <property type="entry name" value="P-loop_NTPase"/>
</dbReference>
<dbReference type="Proteomes" id="UP000198406">
    <property type="component" value="Unassembled WGS sequence"/>
</dbReference>
<dbReference type="PROSITE" id="PS51192">
    <property type="entry name" value="HELICASE_ATP_BIND_1"/>
    <property type="match status" value="1"/>
</dbReference>
<comment type="caution">
    <text evidence="9">The sequence shown here is derived from an EMBL/GenBank/DDBJ whole genome shotgun (WGS) entry which is preliminary data.</text>
</comment>
<name>A0A1Z5JEC7_FISSO</name>
<evidence type="ECO:0000256" key="4">
    <source>
        <dbReference type="ARBA" id="ARBA00022884"/>
    </source>
</evidence>
<dbReference type="OrthoDB" id="44251at2759"/>
<dbReference type="GO" id="GO:0003724">
    <property type="term" value="F:RNA helicase activity"/>
    <property type="evidence" value="ECO:0007669"/>
    <property type="project" value="UniProtKB-EC"/>
</dbReference>
<keyword evidence="6" id="KW-0732">Signal</keyword>
<dbReference type="EC" id="3.6.4.13" evidence="5"/>
<evidence type="ECO:0000256" key="5">
    <source>
        <dbReference type="RuleBase" id="RU365068"/>
    </source>
</evidence>
<dbReference type="Gene3D" id="3.40.50.300">
    <property type="entry name" value="P-loop containing nucleotide triphosphate hydrolases"/>
    <property type="match status" value="2"/>
</dbReference>
<dbReference type="PANTHER" id="PTHR24031">
    <property type="entry name" value="RNA HELICASE"/>
    <property type="match status" value="1"/>
</dbReference>
<dbReference type="GO" id="GO:0016787">
    <property type="term" value="F:hydrolase activity"/>
    <property type="evidence" value="ECO:0007669"/>
    <property type="project" value="UniProtKB-KW"/>
</dbReference>
<evidence type="ECO:0000256" key="1">
    <source>
        <dbReference type="ARBA" id="ARBA00022741"/>
    </source>
</evidence>
<proteinExistence type="inferred from homology"/>
<dbReference type="AlphaFoldDB" id="A0A1Z5JEC7"/>